<evidence type="ECO:0000259" key="10">
    <source>
        <dbReference type="Pfam" id="PF04290"/>
    </source>
</evidence>
<dbReference type="Pfam" id="PF04290">
    <property type="entry name" value="DctQ"/>
    <property type="match status" value="1"/>
</dbReference>
<dbReference type="RefSeq" id="WP_161157462.1">
    <property type="nucleotide sequence ID" value="NZ_WEKT01000042.1"/>
</dbReference>
<comment type="function">
    <text evidence="9">Part of the tripartite ATP-independent periplasmic (TRAP) transport system.</text>
</comment>
<comment type="subcellular location">
    <subcellularLocation>
        <location evidence="1 9">Cell inner membrane</location>
        <topology evidence="1 9">Multi-pass membrane protein</topology>
    </subcellularLocation>
</comment>
<evidence type="ECO:0000256" key="8">
    <source>
        <dbReference type="ARBA" id="ARBA00038436"/>
    </source>
</evidence>
<dbReference type="EMBL" id="WEKT01000042">
    <property type="protein sequence ID" value="MZI94982.1"/>
    <property type="molecule type" value="Genomic_DNA"/>
</dbReference>
<protein>
    <recommendedName>
        <fullName evidence="9">TRAP transporter small permease protein</fullName>
    </recommendedName>
</protein>
<comment type="similarity">
    <text evidence="8 9">Belongs to the TRAP transporter small permease family.</text>
</comment>
<organism evidence="11 12">
    <name type="scientific">Vibrio eleionomae</name>
    <dbReference type="NCBI Taxonomy" id="2653505"/>
    <lineage>
        <taxon>Bacteria</taxon>
        <taxon>Pseudomonadati</taxon>
        <taxon>Pseudomonadota</taxon>
        <taxon>Gammaproteobacteria</taxon>
        <taxon>Vibrionales</taxon>
        <taxon>Vibrionaceae</taxon>
        <taxon>Vibrio</taxon>
    </lineage>
</organism>
<evidence type="ECO:0000256" key="6">
    <source>
        <dbReference type="ARBA" id="ARBA00022989"/>
    </source>
</evidence>
<evidence type="ECO:0000256" key="3">
    <source>
        <dbReference type="ARBA" id="ARBA00022475"/>
    </source>
</evidence>
<evidence type="ECO:0000313" key="11">
    <source>
        <dbReference type="EMBL" id="MZI94982.1"/>
    </source>
</evidence>
<keyword evidence="3" id="KW-1003">Cell membrane</keyword>
<dbReference type="InterPro" id="IPR055348">
    <property type="entry name" value="DctQ"/>
</dbReference>
<feature type="transmembrane region" description="Helical" evidence="9">
    <location>
        <begin position="85"/>
        <end position="106"/>
    </location>
</feature>
<name>A0A7X4LN03_9VIBR</name>
<evidence type="ECO:0000256" key="2">
    <source>
        <dbReference type="ARBA" id="ARBA00022448"/>
    </source>
</evidence>
<feature type="transmembrane region" description="Helical" evidence="9">
    <location>
        <begin position="12"/>
        <end position="34"/>
    </location>
</feature>
<keyword evidence="5 9" id="KW-0812">Transmembrane</keyword>
<accession>A0A7X4LN03</accession>
<evidence type="ECO:0000256" key="9">
    <source>
        <dbReference type="RuleBase" id="RU369079"/>
    </source>
</evidence>
<dbReference type="PANTHER" id="PTHR35011:SF2">
    <property type="entry name" value="2,3-DIKETO-L-GULONATE TRAP TRANSPORTER SMALL PERMEASE PROTEIN YIAM"/>
    <property type="match status" value="1"/>
</dbReference>
<feature type="transmembrane region" description="Helical" evidence="9">
    <location>
        <begin position="46"/>
        <end position="64"/>
    </location>
</feature>
<dbReference type="AlphaFoldDB" id="A0A7X4LN03"/>
<dbReference type="GO" id="GO:0022857">
    <property type="term" value="F:transmembrane transporter activity"/>
    <property type="evidence" value="ECO:0007669"/>
    <property type="project" value="UniProtKB-UniRule"/>
</dbReference>
<dbReference type="InterPro" id="IPR007387">
    <property type="entry name" value="TRAP_DctQ"/>
</dbReference>
<evidence type="ECO:0000256" key="4">
    <source>
        <dbReference type="ARBA" id="ARBA00022519"/>
    </source>
</evidence>
<dbReference type="GO" id="GO:0005886">
    <property type="term" value="C:plasma membrane"/>
    <property type="evidence" value="ECO:0007669"/>
    <property type="project" value="UniProtKB-SubCell"/>
</dbReference>
<evidence type="ECO:0000313" key="12">
    <source>
        <dbReference type="Proteomes" id="UP000462621"/>
    </source>
</evidence>
<feature type="transmembrane region" description="Helical" evidence="9">
    <location>
        <begin position="126"/>
        <end position="151"/>
    </location>
</feature>
<keyword evidence="2 9" id="KW-0813">Transport</keyword>
<dbReference type="PANTHER" id="PTHR35011">
    <property type="entry name" value="2,3-DIKETO-L-GULONATE TRAP TRANSPORTER SMALL PERMEASE PROTEIN YIAM"/>
    <property type="match status" value="1"/>
</dbReference>
<comment type="subunit">
    <text evidence="9">The complex comprises the extracytoplasmic solute receptor protein and the two transmembrane proteins.</text>
</comment>
<keyword evidence="4 9" id="KW-0997">Cell inner membrane</keyword>
<keyword evidence="7 9" id="KW-0472">Membrane</keyword>
<evidence type="ECO:0000256" key="1">
    <source>
        <dbReference type="ARBA" id="ARBA00004429"/>
    </source>
</evidence>
<comment type="caution">
    <text evidence="11">The sequence shown here is derived from an EMBL/GenBank/DDBJ whole genome shotgun (WGS) entry which is preliminary data.</text>
</comment>
<dbReference type="GO" id="GO:0015740">
    <property type="term" value="P:C4-dicarboxylate transport"/>
    <property type="evidence" value="ECO:0007669"/>
    <property type="project" value="TreeGrafter"/>
</dbReference>
<proteinExistence type="inferred from homology"/>
<evidence type="ECO:0000256" key="7">
    <source>
        <dbReference type="ARBA" id="ARBA00023136"/>
    </source>
</evidence>
<evidence type="ECO:0000256" key="5">
    <source>
        <dbReference type="ARBA" id="ARBA00022692"/>
    </source>
</evidence>
<reference evidence="11 12" key="1">
    <citation type="submission" date="2019-10" db="EMBL/GenBank/DDBJ databases">
        <title>Vibrio sp. nov. isolated from a shrimp pond.</title>
        <authorList>
            <person name="Gomez-Gil B."/>
            <person name="Enciso-Ibarra J."/>
            <person name="Enciso-Ibarra K."/>
            <person name="Bolan-Mejia C."/>
        </authorList>
    </citation>
    <scope>NUCLEOTIDE SEQUENCE [LARGE SCALE GENOMIC DNA]</scope>
    <source>
        <strain evidence="11 12">CAIM 722</strain>
    </source>
</reference>
<keyword evidence="12" id="KW-1185">Reference proteome</keyword>
<feature type="domain" description="Tripartite ATP-independent periplasmic transporters DctQ component" evidence="10">
    <location>
        <begin position="23"/>
        <end position="146"/>
    </location>
</feature>
<gene>
    <name evidence="11" type="ORF">F9817_17530</name>
</gene>
<dbReference type="Proteomes" id="UP000462621">
    <property type="component" value="Unassembled WGS sequence"/>
</dbReference>
<keyword evidence="6 9" id="KW-1133">Transmembrane helix</keyword>
<sequence>MRLIHKLESMLEALVAIQLLATILTVFSNIVLRFFFNSGIPVTDEISRIIMGSLIFTGAVLALSQGSHISMTLAIDNLSIGKKKAVAVIVAAAMIFCDYLLASGAWSQATINMNNNYPLSGLPACIPYVVALICGGVMAVQTFLMLLFVLLDKMPVDRFFSWQNTQDTDPTLKD</sequence>